<name>A0A0D9UY21_9ORYZ</name>
<reference evidence="2 3" key="1">
    <citation type="submission" date="2012-08" db="EMBL/GenBank/DDBJ databases">
        <title>Oryza genome evolution.</title>
        <authorList>
            <person name="Wing R.A."/>
        </authorList>
    </citation>
    <scope>NUCLEOTIDE SEQUENCE</scope>
</reference>
<dbReference type="Gramene" id="LPERR01G06290.1">
    <property type="protein sequence ID" value="LPERR01G06290.1"/>
    <property type="gene ID" value="LPERR01G06290"/>
</dbReference>
<dbReference type="AlphaFoldDB" id="A0A0D9UY21"/>
<reference evidence="2" key="3">
    <citation type="submission" date="2015-04" db="UniProtKB">
        <authorList>
            <consortium name="EnsemblPlants"/>
        </authorList>
    </citation>
    <scope>IDENTIFICATION</scope>
</reference>
<evidence type="ECO:0000313" key="3">
    <source>
        <dbReference type="Proteomes" id="UP000032180"/>
    </source>
</evidence>
<dbReference type="HOGENOM" id="CLU_146964_0_0_1"/>
<dbReference type="EnsemblPlants" id="LPERR01G06290.1">
    <property type="protein sequence ID" value="LPERR01G06290.1"/>
    <property type="gene ID" value="LPERR01G06290"/>
</dbReference>
<evidence type="ECO:0000313" key="2">
    <source>
        <dbReference type="EnsemblPlants" id="LPERR01G06290.1"/>
    </source>
</evidence>
<organism evidence="2 3">
    <name type="scientific">Leersia perrieri</name>
    <dbReference type="NCBI Taxonomy" id="77586"/>
    <lineage>
        <taxon>Eukaryota</taxon>
        <taxon>Viridiplantae</taxon>
        <taxon>Streptophyta</taxon>
        <taxon>Embryophyta</taxon>
        <taxon>Tracheophyta</taxon>
        <taxon>Spermatophyta</taxon>
        <taxon>Magnoliopsida</taxon>
        <taxon>Liliopsida</taxon>
        <taxon>Poales</taxon>
        <taxon>Poaceae</taxon>
        <taxon>BOP clade</taxon>
        <taxon>Oryzoideae</taxon>
        <taxon>Oryzeae</taxon>
        <taxon>Oryzinae</taxon>
        <taxon>Leersia</taxon>
    </lineage>
</organism>
<protein>
    <submittedName>
        <fullName evidence="2">Uncharacterized protein</fullName>
    </submittedName>
</protein>
<reference evidence="3" key="2">
    <citation type="submission" date="2013-12" db="EMBL/GenBank/DDBJ databases">
        <authorList>
            <person name="Yu Y."/>
            <person name="Lee S."/>
            <person name="de Baynast K."/>
            <person name="Wissotski M."/>
            <person name="Liu L."/>
            <person name="Talag J."/>
            <person name="Goicoechea J."/>
            <person name="Angelova A."/>
            <person name="Jetty R."/>
            <person name="Kudrna D."/>
            <person name="Golser W."/>
            <person name="Rivera L."/>
            <person name="Zhang J."/>
            <person name="Wing R."/>
        </authorList>
    </citation>
    <scope>NUCLEOTIDE SEQUENCE</scope>
</reference>
<accession>A0A0D9UY21</accession>
<sequence length="132" mass="15254">MENKGSEIMRSTAGDAKEEEQPPRRGSAFDKFTATESAEAQVFIRAAITDAFEYMKMTEKDVVEKYRRAGKLHKYDPDKEWQKRFARVARAHPPPPCLMALMPQMKQYLQYLDEEDGREDPKYDSNGEVLST</sequence>
<dbReference type="eggNOG" id="ENOG502R3WH">
    <property type="taxonomic scope" value="Eukaryota"/>
</dbReference>
<keyword evidence="3" id="KW-1185">Reference proteome</keyword>
<dbReference type="Proteomes" id="UP000032180">
    <property type="component" value="Chromosome 1"/>
</dbReference>
<feature type="region of interest" description="Disordered" evidence="1">
    <location>
        <begin position="113"/>
        <end position="132"/>
    </location>
</feature>
<feature type="region of interest" description="Disordered" evidence="1">
    <location>
        <begin position="1"/>
        <end position="32"/>
    </location>
</feature>
<evidence type="ECO:0000256" key="1">
    <source>
        <dbReference type="SAM" id="MobiDB-lite"/>
    </source>
</evidence>
<proteinExistence type="predicted"/>